<dbReference type="InterPro" id="IPR016024">
    <property type="entry name" value="ARM-type_fold"/>
</dbReference>
<dbReference type="RefSeq" id="WP_094141290.1">
    <property type="nucleotide sequence ID" value="NZ_FZRA01000012.1"/>
</dbReference>
<evidence type="ECO:0000313" key="2">
    <source>
        <dbReference type="Proteomes" id="UP000214649"/>
    </source>
</evidence>
<accession>A0A239RHD0</accession>
<dbReference type="AlphaFoldDB" id="A0A239RHD0"/>
<gene>
    <name evidence="1" type="ORF">SAMN05216470_2037</name>
</gene>
<dbReference type="EMBL" id="FZRA01000012">
    <property type="protein sequence ID" value="SNU09810.1"/>
    <property type="molecule type" value="Genomic_DNA"/>
</dbReference>
<proteinExistence type="predicted"/>
<organism evidence="1 2">
    <name type="scientific">Streptococcus equinus</name>
    <name type="common">Streptococcus bovis</name>
    <dbReference type="NCBI Taxonomy" id="1335"/>
    <lineage>
        <taxon>Bacteria</taxon>
        <taxon>Bacillati</taxon>
        <taxon>Bacillota</taxon>
        <taxon>Bacilli</taxon>
        <taxon>Lactobacillales</taxon>
        <taxon>Streptococcaceae</taxon>
        <taxon>Streptococcus</taxon>
    </lineage>
</organism>
<evidence type="ECO:0000313" key="1">
    <source>
        <dbReference type="EMBL" id="SNU09810.1"/>
    </source>
</evidence>
<reference evidence="1 2" key="1">
    <citation type="submission" date="2017-07" db="EMBL/GenBank/DDBJ databases">
        <authorList>
            <person name="Sun Z.S."/>
            <person name="Albrecht U."/>
            <person name="Echele G."/>
            <person name="Lee C.C."/>
        </authorList>
    </citation>
    <scope>NUCLEOTIDE SEQUENCE [LARGE SCALE GENOMIC DNA]</scope>
    <source>
        <strain evidence="1 2">AR3</strain>
    </source>
</reference>
<name>A0A239RHD0_STREI</name>
<protein>
    <submittedName>
        <fullName evidence="1">Phage-related protein</fullName>
    </submittedName>
</protein>
<dbReference type="SUPFAM" id="SSF48371">
    <property type="entry name" value="ARM repeat"/>
    <property type="match status" value="1"/>
</dbReference>
<sequence>MATELGKAYVQIIPSAKGISGSITGAISPEAISAGKSAGSNLSSTLIKTATSAIAAAGIGKVFASSITEGGALQQSIGGIQTLFKDSAQTVLNYAQQSFKSAGMSANAYMENVTSFSASLISSLGGDTAKAAELANMAMTDMSDNANKMGTDMDSITQTYQSLARGNYAMLDNLKLGYGGTKSEMERLMKDAEKLTGEHYTVGDFADTVKAIHAVQDSLGITGTTAREASTTIEGSFNSMKAAWQDVIGNIADGELDITPSLQGLAETTSTFLFGNFIPMVGRVFSGLPSAIGTFISAAAPQLQQNLQGLFSNLGINIDFSSMIAGMTSSFSQIQATVQPVIDGLKTAFGQLPALFQSVVSAVQPVIQTLVNGFTQMDFSGIQSLIESIIPALQAGFEQFMTIAGPAIDQVVQSFVALWNAAQPLVSILASALTPAFQVLGSFLGGVFSGVLTGISTVFNTLKGVIEFLTPIIQAVVNVFSSMQPVLSTVAEKAGFVVGMFTNVGAVASAMSAEGSTAWSVLKSAISSAWDGINVAINFIKSAFTSAANVANVVSSAISAVWSGVGSVIKSVASAIGGAINTAKGVFSSFGSGVSAVSSSVNGVINGVKNTFNSLAHINLSGAGAAIMNGFLGGLKSAWGAVQNFVGGIADWIRKHKGPISYDRVLLRPAGQAIMQGLNQGLQEQFKTVQSTVSGMASAIADEFQGNVLAVDLDPNKPNYPMPMAPTAFAVPSASFDDSQAMTMIDRLANRPVELHIEVDKETVVKILAKPISDEQKSMDSILDAVYGRGW</sequence>
<dbReference type="Proteomes" id="UP000214649">
    <property type="component" value="Unassembled WGS sequence"/>
</dbReference>